<dbReference type="InterPro" id="IPR043519">
    <property type="entry name" value="NT_sf"/>
</dbReference>
<sequence>MENPRTPRRPDVTTVGIVGGPEPLELALHEYDDRWPALYEGHEQRIRDALAPARAEIHHIGSTSVPGLAAKPIVDVVVAVADITAEEDYLDALLEAGYLLRVREPGHRLVRTPARDVHVHVFERGDPAVSEYLLLRDHLRADAPDRALYESTKRTLLERRWSDMNDYSDAKTEVILAIKARARAVGVTRRRRTPAPPRPGP</sequence>
<dbReference type="PANTHER" id="PTHR34822">
    <property type="entry name" value="GRPB DOMAIN PROTEIN (AFU_ORTHOLOGUE AFUA_1G01530)"/>
    <property type="match status" value="1"/>
</dbReference>
<proteinExistence type="predicted"/>
<name>A0ABP8W012_9MICO</name>
<dbReference type="Gene3D" id="3.30.460.10">
    <property type="entry name" value="Beta Polymerase, domain 2"/>
    <property type="match status" value="1"/>
</dbReference>
<dbReference type="PANTHER" id="PTHR34822:SF1">
    <property type="entry name" value="GRPB FAMILY PROTEIN"/>
    <property type="match status" value="1"/>
</dbReference>
<gene>
    <name evidence="1" type="ORF">GCM10025780_21480</name>
</gene>
<dbReference type="SUPFAM" id="SSF81301">
    <property type="entry name" value="Nucleotidyltransferase"/>
    <property type="match status" value="1"/>
</dbReference>
<evidence type="ECO:0000313" key="2">
    <source>
        <dbReference type="Proteomes" id="UP001501295"/>
    </source>
</evidence>
<evidence type="ECO:0000313" key="1">
    <source>
        <dbReference type="EMBL" id="GAA4676561.1"/>
    </source>
</evidence>
<dbReference type="EMBL" id="BAABLM010000003">
    <property type="protein sequence ID" value="GAA4676561.1"/>
    <property type="molecule type" value="Genomic_DNA"/>
</dbReference>
<organism evidence="1 2">
    <name type="scientific">Frondihabitans cladoniiphilus</name>
    <dbReference type="NCBI Taxonomy" id="715785"/>
    <lineage>
        <taxon>Bacteria</taxon>
        <taxon>Bacillati</taxon>
        <taxon>Actinomycetota</taxon>
        <taxon>Actinomycetes</taxon>
        <taxon>Micrococcales</taxon>
        <taxon>Microbacteriaceae</taxon>
        <taxon>Frondihabitans</taxon>
    </lineage>
</organism>
<protein>
    <submittedName>
        <fullName evidence="1">GrpB family protein</fullName>
    </submittedName>
</protein>
<comment type="caution">
    <text evidence="1">The sequence shown here is derived from an EMBL/GenBank/DDBJ whole genome shotgun (WGS) entry which is preliminary data.</text>
</comment>
<dbReference type="Proteomes" id="UP001501295">
    <property type="component" value="Unassembled WGS sequence"/>
</dbReference>
<keyword evidence="2" id="KW-1185">Reference proteome</keyword>
<reference evidence="2" key="1">
    <citation type="journal article" date="2019" name="Int. J. Syst. Evol. Microbiol.">
        <title>The Global Catalogue of Microorganisms (GCM) 10K type strain sequencing project: providing services to taxonomists for standard genome sequencing and annotation.</title>
        <authorList>
            <consortium name="The Broad Institute Genomics Platform"/>
            <consortium name="The Broad Institute Genome Sequencing Center for Infectious Disease"/>
            <person name="Wu L."/>
            <person name="Ma J."/>
        </authorList>
    </citation>
    <scope>NUCLEOTIDE SEQUENCE [LARGE SCALE GENOMIC DNA]</scope>
    <source>
        <strain evidence="2">JCM 18956</strain>
    </source>
</reference>
<dbReference type="InterPro" id="IPR007344">
    <property type="entry name" value="GrpB/CoaE"/>
</dbReference>
<accession>A0ABP8W012</accession>
<dbReference type="RefSeq" id="WP_345375846.1">
    <property type="nucleotide sequence ID" value="NZ_BAABLM010000003.1"/>
</dbReference>
<dbReference type="Pfam" id="PF04229">
    <property type="entry name" value="GrpB"/>
    <property type="match status" value="1"/>
</dbReference>